<evidence type="ECO:0000256" key="1">
    <source>
        <dbReference type="ARBA" id="ARBA00009817"/>
    </source>
</evidence>
<accession>A0AAV6W2E1</accession>
<dbReference type="Gene3D" id="3.20.80.10">
    <property type="entry name" value="Regulatory factor, effector binding domain"/>
    <property type="match status" value="1"/>
</dbReference>
<reference evidence="2 3" key="1">
    <citation type="journal article" date="2022" name="Nat. Ecol. Evol.">
        <title>A masculinizing supergene underlies an exaggerated male reproductive morph in a spider.</title>
        <authorList>
            <person name="Hendrickx F."/>
            <person name="De Corte Z."/>
            <person name="Sonet G."/>
            <person name="Van Belleghem S.M."/>
            <person name="Kostlbacher S."/>
            <person name="Vangestel C."/>
        </authorList>
    </citation>
    <scope>NUCLEOTIDE SEQUENCE [LARGE SCALE GENOMIC DNA]</scope>
    <source>
        <strain evidence="2">W744_W776</strain>
    </source>
</reference>
<dbReference type="InterPro" id="IPR006917">
    <property type="entry name" value="SOUL_heme-bd"/>
</dbReference>
<organism evidence="2 3">
    <name type="scientific">Oedothorax gibbosus</name>
    <dbReference type="NCBI Taxonomy" id="931172"/>
    <lineage>
        <taxon>Eukaryota</taxon>
        <taxon>Metazoa</taxon>
        <taxon>Ecdysozoa</taxon>
        <taxon>Arthropoda</taxon>
        <taxon>Chelicerata</taxon>
        <taxon>Arachnida</taxon>
        <taxon>Araneae</taxon>
        <taxon>Araneomorphae</taxon>
        <taxon>Entelegynae</taxon>
        <taxon>Araneoidea</taxon>
        <taxon>Linyphiidae</taxon>
        <taxon>Erigoninae</taxon>
        <taxon>Oedothorax</taxon>
    </lineage>
</organism>
<evidence type="ECO:0000313" key="3">
    <source>
        <dbReference type="Proteomes" id="UP000827092"/>
    </source>
</evidence>
<sequence>MTTVIIRSSHRIFQNIIIGKRFNAPSLHPRTFHLSHNQEFEVISKVICAGLPCPEYNIVQDYPYFIQQRSYRSATFLKLTAAMNCHFNQTLEEGGRRMASYLKGNNSREHLYSATLPFLVSMEYSSGIQTSNPWCVMSYSANLYTPHFWGILAAPTQFPQAFERLPEDMQVYVHTFDGAIETVLLREIDLFRRNLDTIGLCYKKIKFYVAIYDVPHNPGDSRNELWFAKCKR</sequence>
<dbReference type="PANTHER" id="PTHR11220">
    <property type="entry name" value="HEME-BINDING PROTEIN-RELATED"/>
    <property type="match status" value="1"/>
</dbReference>
<name>A0AAV6W2E1_9ARAC</name>
<protein>
    <submittedName>
        <fullName evidence="2">Uncharacterized protein</fullName>
    </submittedName>
</protein>
<dbReference type="Pfam" id="PF04832">
    <property type="entry name" value="SOUL"/>
    <property type="match status" value="1"/>
</dbReference>
<gene>
    <name evidence="2" type="ORF">JTE90_010384</name>
</gene>
<dbReference type="EMBL" id="JAFNEN010000001">
    <property type="protein sequence ID" value="KAG8202013.1"/>
    <property type="molecule type" value="Genomic_DNA"/>
</dbReference>
<dbReference type="GO" id="GO:0020037">
    <property type="term" value="F:heme binding"/>
    <property type="evidence" value="ECO:0007669"/>
    <property type="project" value="TreeGrafter"/>
</dbReference>
<comment type="similarity">
    <text evidence="1">Belongs to the HEBP family.</text>
</comment>
<proteinExistence type="inferred from homology"/>
<dbReference type="InterPro" id="IPR011256">
    <property type="entry name" value="Reg_factor_effector_dom_sf"/>
</dbReference>
<dbReference type="SUPFAM" id="SSF55136">
    <property type="entry name" value="Probable bacterial effector-binding domain"/>
    <property type="match status" value="1"/>
</dbReference>
<keyword evidence="3" id="KW-1185">Reference proteome</keyword>
<evidence type="ECO:0000313" key="2">
    <source>
        <dbReference type="EMBL" id="KAG8202013.1"/>
    </source>
</evidence>
<dbReference type="AlphaFoldDB" id="A0AAV6W2E1"/>
<dbReference type="PANTHER" id="PTHR11220:SF72">
    <property type="entry name" value="HEME-BINDING PROTEIN 2-LIKE ISOFORM X2"/>
    <property type="match status" value="1"/>
</dbReference>
<dbReference type="Proteomes" id="UP000827092">
    <property type="component" value="Unassembled WGS sequence"/>
</dbReference>
<comment type="caution">
    <text evidence="2">The sequence shown here is derived from an EMBL/GenBank/DDBJ whole genome shotgun (WGS) entry which is preliminary data.</text>
</comment>